<dbReference type="PROSITE" id="PS51375">
    <property type="entry name" value="PPR"/>
    <property type="match status" value="2"/>
</dbReference>
<keyword evidence="1" id="KW-0677">Repeat</keyword>
<dbReference type="Proteomes" id="UP000649617">
    <property type="component" value="Unassembled WGS sequence"/>
</dbReference>
<organism evidence="3 4">
    <name type="scientific">Symbiodinium pilosum</name>
    <name type="common">Dinoflagellate</name>
    <dbReference type="NCBI Taxonomy" id="2952"/>
    <lineage>
        <taxon>Eukaryota</taxon>
        <taxon>Sar</taxon>
        <taxon>Alveolata</taxon>
        <taxon>Dinophyceae</taxon>
        <taxon>Suessiales</taxon>
        <taxon>Symbiodiniaceae</taxon>
        <taxon>Symbiodinium</taxon>
    </lineage>
</organism>
<feature type="repeat" description="PPR" evidence="2">
    <location>
        <begin position="6"/>
        <end position="40"/>
    </location>
</feature>
<dbReference type="NCBIfam" id="TIGR00756">
    <property type="entry name" value="PPR"/>
    <property type="match status" value="2"/>
</dbReference>
<sequence length="314" mass="34621">MGTLKSRFLVNKLLATCVKKAKWAKAIRVLGEMKELHIEPGTVAVNTAMRACEQGSMWQQALHIFHEASPGSPLDVVSFSTAINACGRGSRWADALHLLELQDLEACGHKSNHEELPGFRGQQVDMVMWNSAISACEKAAAWTWAMHLLWSACHPITPDVVTYNSTISSLSRVRRWNDALQLCSEMERIEIRHGLMPSTFSTCFMPGDGTLQPTTITFNALISACDLADCGDKGHQWQKAMCILFEDMWQHRVQANLVTFNSAISAGEKGLPWVEALALLEQLQRSLQADSRSFAAVASACAKGQSWSGALYPE</sequence>
<evidence type="ECO:0000313" key="4">
    <source>
        <dbReference type="Proteomes" id="UP000649617"/>
    </source>
</evidence>
<evidence type="ECO:0000256" key="2">
    <source>
        <dbReference type="PROSITE-ProRule" id="PRU00708"/>
    </source>
</evidence>
<reference evidence="3" key="1">
    <citation type="submission" date="2021-02" db="EMBL/GenBank/DDBJ databases">
        <authorList>
            <person name="Dougan E. K."/>
            <person name="Rhodes N."/>
            <person name="Thang M."/>
            <person name="Chan C."/>
        </authorList>
    </citation>
    <scope>NUCLEOTIDE SEQUENCE</scope>
</reference>
<dbReference type="AlphaFoldDB" id="A0A812M0G9"/>
<dbReference type="PANTHER" id="PTHR47447">
    <property type="entry name" value="OS03G0856100 PROTEIN"/>
    <property type="match status" value="1"/>
</dbReference>
<gene>
    <name evidence="3" type="ORF">SPIL2461_LOCUS4767</name>
</gene>
<dbReference type="InterPro" id="IPR002885">
    <property type="entry name" value="PPR_rpt"/>
</dbReference>
<dbReference type="Pfam" id="PF13812">
    <property type="entry name" value="PPR_3"/>
    <property type="match status" value="1"/>
</dbReference>
<proteinExistence type="predicted"/>
<evidence type="ECO:0008006" key="5">
    <source>
        <dbReference type="Google" id="ProtNLM"/>
    </source>
</evidence>
<protein>
    <recommendedName>
        <fullName evidence="5">Pentatricopeptide repeat-containing protein, chloroplastic</fullName>
    </recommendedName>
</protein>
<name>A0A812M0G9_SYMPI</name>
<evidence type="ECO:0000313" key="3">
    <source>
        <dbReference type="EMBL" id="CAE7250095.1"/>
    </source>
</evidence>
<dbReference type="Pfam" id="PF12854">
    <property type="entry name" value="PPR_1"/>
    <property type="match status" value="1"/>
</dbReference>
<dbReference type="InterPro" id="IPR011990">
    <property type="entry name" value="TPR-like_helical_dom_sf"/>
</dbReference>
<dbReference type="EMBL" id="CAJNIZ010006446">
    <property type="protein sequence ID" value="CAE7250095.1"/>
    <property type="molecule type" value="Genomic_DNA"/>
</dbReference>
<feature type="repeat" description="PPR" evidence="2">
    <location>
        <begin position="159"/>
        <end position="193"/>
    </location>
</feature>
<keyword evidence="4" id="KW-1185">Reference proteome</keyword>
<dbReference type="OrthoDB" id="432216at2759"/>
<dbReference type="Gene3D" id="1.25.40.10">
    <property type="entry name" value="Tetratricopeptide repeat domain"/>
    <property type="match status" value="2"/>
</dbReference>
<evidence type="ECO:0000256" key="1">
    <source>
        <dbReference type="ARBA" id="ARBA00022737"/>
    </source>
</evidence>
<comment type="caution">
    <text evidence="3">The sequence shown here is derived from an EMBL/GenBank/DDBJ whole genome shotgun (WGS) entry which is preliminary data.</text>
</comment>
<dbReference type="PANTHER" id="PTHR47447:SF17">
    <property type="entry name" value="OS12G0638900 PROTEIN"/>
    <property type="match status" value="1"/>
</dbReference>
<accession>A0A812M0G9</accession>